<dbReference type="FunFam" id="1.25.40.340:FF:000002">
    <property type="entry name" value="Dihydroxyacetone kinase, L subunit"/>
    <property type="match status" value="1"/>
</dbReference>
<dbReference type="InterPro" id="IPR036117">
    <property type="entry name" value="DhaL_dom_sf"/>
</dbReference>
<evidence type="ECO:0000256" key="2">
    <source>
        <dbReference type="ARBA" id="ARBA00022777"/>
    </source>
</evidence>
<evidence type="ECO:0000313" key="4">
    <source>
        <dbReference type="EMBL" id="MXO94020.1"/>
    </source>
</evidence>
<evidence type="ECO:0000313" key="5">
    <source>
        <dbReference type="Proteomes" id="UP000460626"/>
    </source>
</evidence>
<dbReference type="Pfam" id="PF02734">
    <property type="entry name" value="Dak2"/>
    <property type="match status" value="1"/>
</dbReference>
<dbReference type="GO" id="GO:0005829">
    <property type="term" value="C:cytosol"/>
    <property type="evidence" value="ECO:0007669"/>
    <property type="project" value="TreeGrafter"/>
</dbReference>
<dbReference type="Gene3D" id="1.25.40.340">
    <property type="match status" value="1"/>
</dbReference>
<dbReference type="InterPro" id="IPR004007">
    <property type="entry name" value="DhaL_dom"/>
</dbReference>
<comment type="caution">
    <text evidence="4">The sequence shown here is derived from an EMBL/GenBank/DDBJ whole genome shotgun (WGS) entry which is preliminary data.</text>
</comment>
<dbReference type="Proteomes" id="UP000460626">
    <property type="component" value="Unassembled WGS sequence"/>
</dbReference>
<feature type="domain" description="DhaL" evidence="3">
    <location>
        <begin position="8"/>
        <end position="209"/>
    </location>
</feature>
<reference evidence="4 5" key="1">
    <citation type="submission" date="2019-12" db="EMBL/GenBank/DDBJ databases">
        <title>Genomic-based taxomic classification of the family Erythrobacteraceae.</title>
        <authorList>
            <person name="Xu L."/>
        </authorList>
    </citation>
    <scope>NUCLEOTIDE SEQUENCE [LARGE SCALE GENOMIC DNA]</scope>
    <source>
        <strain evidence="4 5">RC4-10-4</strain>
    </source>
</reference>
<dbReference type="OrthoDB" id="9800291at2"/>
<dbReference type="NCBIfam" id="TIGR02365">
    <property type="entry name" value="dha_L_ycgS"/>
    <property type="match status" value="1"/>
</dbReference>
<dbReference type="InterPro" id="IPR012737">
    <property type="entry name" value="DhaK_L_YcgS"/>
</dbReference>
<dbReference type="PANTHER" id="PTHR28629">
    <property type="entry name" value="TRIOKINASE/FMN CYCLASE"/>
    <property type="match status" value="1"/>
</dbReference>
<dbReference type="SUPFAM" id="SSF101473">
    <property type="entry name" value="DhaL-like"/>
    <property type="match status" value="1"/>
</dbReference>
<proteinExistence type="predicted"/>
<dbReference type="InterPro" id="IPR050861">
    <property type="entry name" value="Dihydroxyacetone_Kinase"/>
</dbReference>
<dbReference type="GO" id="GO:0019563">
    <property type="term" value="P:glycerol catabolic process"/>
    <property type="evidence" value="ECO:0007669"/>
    <property type="project" value="TreeGrafter"/>
</dbReference>
<sequence>MTTTISQAQIARAVDVTADTVIRNEHYFSDLDGLAGDGDFGTSLATGFKVMKRDLPTIDAADIGALLMKLSMIVSKHVGGSSGPIWGTGFMKAAMVAKGKTEVTLEELAQMIGNAVDGIMARGGAQLGDKTLLDAVIPVAERLKAAAATGAADTGALLKDLADIADGAVDSTRSLVARRGRASQVGLRSGDTPDPGIVAVATILTDWTNTFGPGRTATAPEVAKAIA</sequence>
<organism evidence="4 5">
    <name type="scientific">Aurantiacibacter arachoides</name>
    <dbReference type="NCBI Taxonomy" id="1850444"/>
    <lineage>
        <taxon>Bacteria</taxon>
        <taxon>Pseudomonadati</taxon>
        <taxon>Pseudomonadota</taxon>
        <taxon>Alphaproteobacteria</taxon>
        <taxon>Sphingomonadales</taxon>
        <taxon>Erythrobacteraceae</taxon>
        <taxon>Aurantiacibacter</taxon>
    </lineage>
</organism>
<accession>A0A845A332</accession>
<dbReference type="EMBL" id="WTYH01000001">
    <property type="protein sequence ID" value="MXO94020.1"/>
    <property type="molecule type" value="Genomic_DNA"/>
</dbReference>
<evidence type="ECO:0000259" key="3">
    <source>
        <dbReference type="PROSITE" id="PS51480"/>
    </source>
</evidence>
<keyword evidence="1" id="KW-0808">Transferase</keyword>
<dbReference type="RefSeq" id="WP_131453292.1">
    <property type="nucleotide sequence ID" value="NZ_BMJK01000001.1"/>
</dbReference>
<dbReference type="AlphaFoldDB" id="A0A845A332"/>
<name>A0A845A332_9SPHN</name>
<dbReference type="PANTHER" id="PTHR28629:SF4">
    <property type="entry name" value="TRIOKINASE_FMN CYCLASE"/>
    <property type="match status" value="1"/>
</dbReference>
<keyword evidence="2 4" id="KW-0418">Kinase</keyword>
<dbReference type="SMART" id="SM01120">
    <property type="entry name" value="Dak2"/>
    <property type="match status" value="1"/>
</dbReference>
<keyword evidence="5" id="KW-1185">Reference proteome</keyword>
<dbReference type="GO" id="GO:0004371">
    <property type="term" value="F:glycerone kinase activity"/>
    <property type="evidence" value="ECO:0007669"/>
    <property type="project" value="InterPro"/>
</dbReference>
<gene>
    <name evidence="4" type="primary">dhaL</name>
    <name evidence="4" type="ORF">GRI62_10450</name>
</gene>
<protein>
    <submittedName>
        <fullName evidence="4">Dihydroxyacetone kinase subunit L</fullName>
    </submittedName>
</protein>
<evidence type="ECO:0000256" key="1">
    <source>
        <dbReference type="ARBA" id="ARBA00022679"/>
    </source>
</evidence>
<dbReference type="PROSITE" id="PS51480">
    <property type="entry name" value="DHAL"/>
    <property type="match status" value="1"/>
</dbReference>